<keyword evidence="3" id="KW-1185">Reference proteome</keyword>
<reference evidence="2 3" key="1">
    <citation type="journal article" date="2011" name="Stand. Genomic Sci.">
        <title>Complete genome sequence of Thermomonospora curvata type strain (B9).</title>
        <authorList>
            <person name="Chertkov O."/>
            <person name="Sikorski J."/>
            <person name="Nolan M."/>
            <person name="Lapidus A."/>
            <person name="Lucas S."/>
            <person name="Del Rio T.G."/>
            <person name="Tice H."/>
            <person name="Cheng J.F."/>
            <person name="Goodwin L."/>
            <person name="Pitluck S."/>
            <person name="Liolios K."/>
            <person name="Ivanova N."/>
            <person name="Mavromatis K."/>
            <person name="Mikhailova N."/>
            <person name="Ovchinnikova G."/>
            <person name="Pati A."/>
            <person name="Chen A."/>
            <person name="Palaniappan K."/>
            <person name="Djao O.D."/>
            <person name="Land M."/>
            <person name="Hauser L."/>
            <person name="Chang Y.J."/>
            <person name="Jeffries C.D."/>
            <person name="Brettin T."/>
            <person name="Han C."/>
            <person name="Detter J.C."/>
            <person name="Rohde M."/>
            <person name="Goker M."/>
            <person name="Woyke T."/>
            <person name="Bristow J."/>
            <person name="Eisen J.A."/>
            <person name="Markowitz V."/>
            <person name="Hugenholtz P."/>
            <person name="Klenk H.P."/>
            <person name="Kyrpides N.C."/>
        </authorList>
    </citation>
    <scope>NUCLEOTIDE SEQUENCE [LARGE SCALE GENOMIC DNA]</scope>
    <source>
        <strain evidence="3">ATCC 19995 / DSM 43183 / JCM 3096 / KCTC 9072 / NBRC 15933 / NCIMB 10081 / Henssen B9</strain>
    </source>
</reference>
<feature type="region of interest" description="Disordered" evidence="1">
    <location>
        <begin position="180"/>
        <end position="277"/>
    </location>
</feature>
<feature type="region of interest" description="Disordered" evidence="1">
    <location>
        <begin position="1"/>
        <end position="102"/>
    </location>
</feature>
<proteinExistence type="predicted"/>
<dbReference type="STRING" id="471852.Tcur_2567"/>
<evidence type="ECO:0000313" key="3">
    <source>
        <dbReference type="Proteomes" id="UP000001918"/>
    </source>
</evidence>
<protein>
    <submittedName>
        <fullName evidence="2">LigA</fullName>
    </submittedName>
</protein>
<evidence type="ECO:0000256" key="1">
    <source>
        <dbReference type="SAM" id="MobiDB-lite"/>
    </source>
</evidence>
<dbReference type="EMBL" id="CP001738">
    <property type="protein sequence ID" value="ACY98127.1"/>
    <property type="molecule type" value="Genomic_DNA"/>
</dbReference>
<dbReference type="HOGENOM" id="CLU_1004484_0_0_11"/>
<feature type="compositionally biased region" description="Basic residues" evidence="1">
    <location>
        <begin position="197"/>
        <end position="212"/>
    </location>
</feature>
<sequence>MQAVFDGDVDAVPPRGVRPRRGCRACGAGRPRRRSGRRPWWRGSRRDGGLHGAGADVDGPHAAGRQTRGKALGPHRERGLGGVAGRRSGPRMARRPGVDRLLPPLETSPIAVSVRGATAGEACPAGVAHSPSIGQGARPSHSSCRRPCSAMVAHQPDGKALDAAKEAALQPLGFRPHVDVQSAFDPVRRSSAGGRGRAARGRSHGRGLRRRRSDPSGRRWLPGASPSLLARPPVCERSITKTYRGVLGKRRNTRESSSESCEVSMNTQRVQPIAPHH</sequence>
<dbReference type="AlphaFoldDB" id="D1A4V8"/>
<name>D1A4V8_THECD</name>
<accession>D1A4V8</accession>
<gene>
    <name evidence="2" type="ordered locus">Tcur_2567</name>
</gene>
<evidence type="ECO:0000313" key="2">
    <source>
        <dbReference type="EMBL" id="ACY98127.1"/>
    </source>
</evidence>
<dbReference type="KEGG" id="tcu:Tcur_2567"/>
<organism evidence="2 3">
    <name type="scientific">Thermomonospora curvata (strain ATCC 19995 / DSM 43183 / JCM 3096 / KCTC 9072 / NBRC 15933 / NCIMB 10081 / Henssen B9)</name>
    <dbReference type="NCBI Taxonomy" id="471852"/>
    <lineage>
        <taxon>Bacteria</taxon>
        <taxon>Bacillati</taxon>
        <taxon>Actinomycetota</taxon>
        <taxon>Actinomycetes</taxon>
        <taxon>Streptosporangiales</taxon>
        <taxon>Thermomonosporaceae</taxon>
        <taxon>Thermomonospora</taxon>
    </lineage>
</organism>
<feature type="compositionally biased region" description="Basic residues" evidence="1">
    <location>
        <begin position="30"/>
        <end position="40"/>
    </location>
</feature>
<dbReference type="Proteomes" id="UP000001918">
    <property type="component" value="Chromosome"/>
</dbReference>
<feature type="compositionally biased region" description="Polar residues" evidence="1">
    <location>
        <begin position="258"/>
        <end position="270"/>
    </location>
</feature>